<dbReference type="Pfam" id="PF12014">
    <property type="entry name" value="Cyclin_D1_bind"/>
    <property type="match status" value="1"/>
</dbReference>
<dbReference type="Gene3D" id="3.60.110.10">
    <property type="entry name" value="Carbon-nitrogen hydrolase"/>
    <property type="match status" value="1"/>
</dbReference>
<comment type="caution">
    <text evidence="3">The sequence shown here is derived from an EMBL/GenBank/DDBJ whole genome shotgun (WGS) entry which is preliminary data.</text>
</comment>
<keyword evidence="1" id="KW-0472">Membrane</keyword>
<dbReference type="GO" id="GO:0016810">
    <property type="term" value="F:hydrolase activity, acting on carbon-nitrogen (but not peptide) bonds"/>
    <property type="evidence" value="ECO:0007669"/>
    <property type="project" value="UniProtKB-ARBA"/>
</dbReference>
<protein>
    <recommendedName>
        <fullName evidence="2">CN hydrolase domain-containing protein</fullName>
    </recommendedName>
</protein>
<gene>
    <name evidence="3" type="ORF">GH714_008384</name>
</gene>
<dbReference type="SUPFAM" id="SSF56317">
    <property type="entry name" value="Carbon-nitrogen hydrolase"/>
    <property type="match status" value="1"/>
</dbReference>
<accession>A0A6A6L1V3</accession>
<name>A0A6A6L1V3_HEVBR</name>
<dbReference type="EMBL" id="JAAGAX010000013">
    <property type="protein sequence ID" value="KAF2294218.1"/>
    <property type="molecule type" value="Genomic_DNA"/>
</dbReference>
<dbReference type="PANTHER" id="PTHR33917:SF3">
    <property type="entry name" value="PROTEIN EXECUTER 1, CHLOROPLASTIC"/>
    <property type="match status" value="1"/>
</dbReference>
<sequence length="524" mass="58784">MERLLLIYATEAPSIELVSFGLNGAEIVFNPSATVVNSVNQCGPLRLFSVHLLPFMLNFCVMIFWPVLSMCFDIPILEILKRIAFFMQIDMVLQARNAAIANSYFVGSINRVGTENFPNPFTSGDGKPQHTDFGHFYGSSHFSAPDASCTPSLSRYKDGLLISDMDLNLCRQLKDKWGFRMTARQLATTAVGVPVFEMFLTKNRKGEYQQQVVYLKRKGVFQDSSTVSSKSQGATATSCLNPPGPVEGKSNLFVVSTEDTEESNDTEDGSDLNEGLPGFQNILQDMIPLVKVKVLKVTAPAKLLKDVGDLINFTLTQAQNHKPLSGSPTFHQIEISTSSDPLNGLYIGAHGLYTSEVIRLQRKFGQWQDECGNREASNLEFYEYVEAIKLTGDSYVTAGQVGKRYQLPHKGIIPEEFGVIARYKGQGRLPEPGFQNHRLVDGELVILDGKYIKWGSVVGFVYWAPEYHLLVFFDHLRFQRLMPMYIIIKLVHSSFVFYESASLFFNLSSMIGIEIQRHVQWSLN</sequence>
<dbReference type="GO" id="GO:0042651">
    <property type="term" value="C:thylakoid membrane"/>
    <property type="evidence" value="ECO:0007669"/>
    <property type="project" value="TreeGrafter"/>
</dbReference>
<dbReference type="Proteomes" id="UP000467840">
    <property type="component" value="Chromosome 7"/>
</dbReference>
<evidence type="ECO:0000256" key="1">
    <source>
        <dbReference type="SAM" id="Phobius"/>
    </source>
</evidence>
<dbReference type="InterPro" id="IPR036526">
    <property type="entry name" value="C-N_Hydrolase_sf"/>
</dbReference>
<keyword evidence="1" id="KW-0812">Transmembrane</keyword>
<feature type="domain" description="CN hydrolase" evidence="2">
    <location>
        <begin position="1"/>
        <end position="167"/>
    </location>
</feature>
<dbReference type="PROSITE" id="PS50263">
    <property type="entry name" value="CN_HYDROLASE"/>
    <property type="match status" value="1"/>
</dbReference>
<dbReference type="InterPro" id="IPR003010">
    <property type="entry name" value="C-N_Hydrolase"/>
</dbReference>
<evidence type="ECO:0000259" key="2">
    <source>
        <dbReference type="PROSITE" id="PS50263"/>
    </source>
</evidence>
<keyword evidence="1" id="KW-1133">Transmembrane helix</keyword>
<evidence type="ECO:0000313" key="3">
    <source>
        <dbReference type="EMBL" id="KAF2294218.1"/>
    </source>
</evidence>
<dbReference type="PANTHER" id="PTHR33917">
    <property type="entry name" value="PROTEIN EXECUTER 1, CHLOROPLASTIC"/>
    <property type="match status" value="1"/>
</dbReference>
<proteinExistence type="predicted"/>
<dbReference type="Pfam" id="PF00795">
    <property type="entry name" value="CN_hydrolase"/>
    <property type="match status" value="1"/>
</dbReference>
<dbReference type="GO" id="GO:0010343">
    <property type="term" value="P:singlet oxygen-mediated programmed cell death"/>
    <property type="evidence" value="ECO:0007669"/>
    <property type="project" value="InterPro"/>
</dbReference>
<evidence type="ECO:0000313" key="4">
    <source>
        <dbReference type="Proteomes" id="UP000467840"/>
    </source>
</evidence>
<dbReference type="AlphaFoldDB" id="A0A6A6L1V3"/>
<keyword evidence="4" id="KW-1185">Reference proteome</keyword>
<feature type="transmembrane region" description="Helical" evidence="1">
    <location>
        <begin position="55"/>
        <end position="77"/>
    </location>
</feature>
<dbReference type="InterPro" id="IPR044680">
    <property type="entry name" value="EX1/2"/>
</dbReference>
<reference evidence="3 4" key="1">
    <citation type="journal article" date="2020" name="Mol. Plant">
        <title>The Chromosome-Based Rubber Tree Genome Provides New Insights into Spurge Genome Evolution and Rubber Biosynthesis.</title>
        <authorList>
            <person name="Liu J."/>
            <person name="Shi C."/>
            <person name="Shi C.C."/>
            <person name="Li W."/>
            <person name="Zhang Q.J."/>
            <person name="Zhang Y."/>
            <person name="Li K."/>
            <person name="Lu H.F."/>
            <person name="Shi C."/>
            <person name="Zhu S.T."/>
            <person name="Xiao Z.Y."/>
            <person name="Nan H."/>
            <person name="Yue Y."/>
            <person name="Zhu X.G."/>
            <person name="Wu Y."/>
            <person name="Hong X.N."/>
            <person name="Fan G.Y."/>
            <person name="Tong Y."/>
            <person name="Zhang D."/>
            <person name="Mao C.L."/>
            <person name="Liu Y.L."/>
            <person name="Hao S.J."/>
            <person name="Liu W.Q."/>
            <person name="Lv M.Q."/>
            <person name="Zhang H.B."/>
            <person name="Liu Y."/>
            <person name="Hu-Tang G.R."/>
            <person name="Wang J.P."/>
            <person name="Wang J.H."/>
            <person name="Sun Y.H."/>
            <person name="Ni S.B."/>
            <person name="Chen W.B."/>
            <person name="Zhang X.C."/>
            <person name="Jiao Y.N."/>
            <person name="Eichler E.E."/>
            <person name="Li G.H."/>
            <person name="Liu X."/>
            <person name="Gao L.Z."/>
        </authorList>
    </citation>
    <scope>NUCLEOTIDE SEQUENCE [LARGE SCALE GENOMIC DNA]</scope>
    <source>
        <strain evidence="4">cv. GT1</strain>
        <tissue evidence="3">Leaf</tissue>
    </source>
</reference>
<organism evidence="3 4">
    <name type="scientific">Hevea brasiliensis</name>
    <name type="common">Para rubber tree</name>
    <name type="synonym">Siphonia brasiliensis</name>
    <dbReference type="NCBI Taxonomy" id="3981"/>
    <lineage>
        <taxon>Eukaryota</taxon>
        <taxon>Viridiplantae</taxon>
        <taxon>Streptophyta</taxon>
        <taxon>Embryophyta</taxon>
        <taxon>Tracheophyta</taxon>
        <taxon>Spermatophyta</taxon>
        <taxon>Magnoliopsida</taxon>
        <taxon>eudicotyledons</taxon>
        <taxon>Gunneridae</taxon>
        <taxon>Pentapetalae</taxon>
        <taxon>rosids</taxon>
        <taxon>fabids</taxon>
        <taxon>Malpighiales</taxon>
        <taxon>Euphorbiaceae</taxon>
        <taxon>Crotonoideae</taxon>
        <taxon>Micrandreae</taxon>
        <taxon>Hevea</taxon>
    </lineage>
</organism>